<evidence type="ECO:0000313" key="1">
    <source>
        <dbReference type="EMBL" id="GFD60560.1"/>
    </source>
</evidence>
<protein>
    <submittedName>
        <fullName evidence="1">Uncharacterized protein</fullName>
    </submittedName>
</protein>
<dbReference type="SUPFAM" id="SSF52540">
    <property type="entry name" value="P-loop containing nucleoside triphosphate hydrolases"/>
    <property type="match status" value="1"/>
</dbReference>
<comment type="caution">
    <text evidence="1">The sequence shown here is derived from an EMBL/GenBank/DDBJ whole genome shotgun (WGS) entry which is preliminary data.</text>
</comment>
<sequence>MAEELSKYMERLGIKVEYIHSDVKTLDRVEILRRLRLG</sequence>
<proteinExistence type="predicted"/>
<accession>A0A699XQJ2</accession>
<feature type="non-terminal residue" evidence="1">
    <location>
        <position position="38"/>
    </location>
</feature>
<reference evidence="1" key="1">
    <citation type="journal article" date="2019" name="Sci. Rep.">
        <title>Draft genome of Tanacetum cinerariifolium, the natural source of mosquito coil.</title>
        <authorList>
            <person name="Yamashiro T."/>
            <person name="Shiraishi A."/>
            <person name="Satake H."/>
            <person name="Nakayama K."/>
        </authorList>
    </citation>
    <scope>NUCLEOTIDE SEQUENCE</scope>
</reference>
<gene>
    <name evidence="1" type="ORF">Tci_932529</name>
</gene>
<name>A0A699XQJ2_TANCI</name>
<dbReference type="EMBL" id="BKCJ011879462">
    <property type="protein sequence ID" value="GFD60560.1"/>
    <property type="molecule type" value="Genomic_DNA"/>
</dbReference>
<organism evidence="1">
    <name type="scientific">Tanacetum cinerariifolium</name>
    <name type="common">Dalmatian daisy</name>
    <name type="synonym">Chrysanthemum cinerariifolium</name>
    <dbReference type="NCBI Taxonomy" id="118510"/>
    <lineage>
        <taxon>Eukaryota</taxon>
        <taxon>Viridiplantae</taxon>
        <taxon>Streptophyta</taxon>
        <taxon>Embryophyta</taxon>
        <taxon>Tracheophyta</taxon>
        <taxon>Spermatophyta</taxon>
        <taxon>Magnoliopsida</taxon>
        <taxon>eudicotyledons</taxon>
        <taxon>Gunneridae</taxon>
        <taxon>Pentapetalae</taxon>
        <taxon>asterids</taxon>
        <taxon>campanulids</taxon>
        <taxon>Asterales</taxon>
        <taxon>Asteraceae</taxon>
        <taxon>Asteroideae</taxon>
        <taxon>Anthemideae</taxon>
        <taxon>Anthemidinae</taxon>
        <taxon>Tanacetum</taxon>
    </lineage>
</organism>
<dbReference type="Gene3D" id="3.40.50.300">
    <property type="entry name" value="P-loop containing nucleotide triphosphate hydrolases"/>
    <property type="match status" value="1"/>
</dbReference>
<dbReference type="InterPro" id="IPR027417">
    <property type="entry name" value="P-loop_NTPase"/>
</dbReference>
<dbReference type="AlphaFoldDB" id="A0A699XQJ2"/>